<dbReference type="InterPro" id="IPR039537">
    <property type="entry name" value="Retrotran_Ty1/copia-like"/>
</dbReference>
<evidence type="ECO:0000259" key="12">
    <source>
        <dbReference type="Pfam" id="PF25597"/>
    </source>
</evidence>
<name>A0A1K0G3Z1_9BASI</name>
<dbReference type="InterPro" id="IPR036397">
    <property type="entry name" value="RNaseH_sf"/>
</dbReference>
<dbReference type="GO" id="GO:0015074">
    <property type="term" value="P:DNA integration"/>
    <property type="evidence" value="ECO:0007669"/>
    <property type="project" value="UniProtKB-KW"/>
</dbReference>
<dbReference type="SUPFAM" id="SSF53098">
    <property type="entry name" value="Ribonuclease H-like"/>
    <property type="match status" value="1"/>
</dbReference>
<dbReference type="InterPro" id="IPR012337">
    <property type="entry name" value="RNaseH-like_sf"/>
</dbReference>
<keyword evidence="9" id="KW-0808">Transferase</keyword>
<dbReference type="Pfam" id="PF25597">
    <property type="entry name" value="SH3_retrovirus"/>
    <property type="match status" value="1"/>
</dbReference>
<evidence type="ECO:0000313" key="13">
    <source>
        <dbReference type="EMBL" id="SAM82143.1"/>
    </source>
</evidence>
<keyword evidence="10" id="KW-0233">DNA recombination</keyword>
<dbReference type="GO" id="GO:0003964">
    <property type="term" value="F:RNA-directed DNA polymerase activity"/>
    <property type="evidence" value="ECO:0007669"/>
    <property type="project" value="UniProtKB-KW"/>
</dbReference>
<dbReference type="EMBL" id="LT558122">
    <property type="protein sequence ID" value="SAM82143.1"/>
    <property type="molecule type" value="Genomic_DNA"/>
</dbReference>
<evidence type="ECO:0000256" key="10">
    <source>
        <dbReference type="ARBA" id="ARBA00023172"/>
    </source>
</evidence>
<reference evidence="14" key="1">
    <citation type="submission" date="2016-04" db="EMBL/GenBank/DDBJ databases">
        <authorList>
            <person name="Guldener U."/>
            <person name="Guldener U."/>
        </authorList>
    </citation>
    <scope>NUCLEOTIDE SEQUENCE [LARGE SCALE GENOMIC DNA]</scope>
    <source>
        <strain evidence="14">UB2112</strain>
    </source>
</reference>
<dbReference type="GO" id="GO:0003887">
    <property type="term" value="F:DNA-directed DNA polymerase activity"/>
    <property type="evidence" value="ECO:0007669"/>
    <property type="project" value="UniProtKB-KW"/>
</dbReference>
<keyword evidence="3" id="KW-0479">Metal-binding</keyword>
<evidence type="ECO:0000256" key="8">
    <source>
        <dbReference type="ARBA" id="ARBA00022918"/>
    </source>
</evidence>
<evidence type="ECO:0000256" key="11">
    <source>
        <dbReference type="SAM" id="MobiDB-lite"/>
    </source>
</evidence>
<dbReference type="InterPro" id="IPR057670">
    <property type="entry name" value="SH3_retrovirus"/>
</dbReference>
<evidence type="ECO:0000256" key="5">
    <source>
        <dbReference type="ARBA" id="ARBA00022801"/>
    </source>
</evidence>
<keyword evidence="1" id="KW-0548">Nucleotidyltransferase</keyword>
<feature type="compositionally biased region" description="Polar residues" evidence="11">
    <location>
        <begin position="289"/>
        <end position="315"/>
    </location>
</feature>
<evidence type="ECO:0000256" key="7">
    <source>
        <dbReference type="ARBA" id="ARBA00022908"/>
    </source>
</evidence>
<keyword evidence="7" id="KW-0229">DNA integration</keyword>
<dbReference type="GO" id="GO:0004519">
    <property type="term" value="F:endonuclease activity"/>
    <property type="evidence" value="ECO:0007669"/>
    <property type="project" value="UniProtKB-KW"/>
</dbReference>
<feature type="domain" description="Retroviral polymerase SH3-like" evidence="12">
    <location>
        <begin position="145"/>
        <end position="204"/>
    </location>
</feature>
<keyword evidence="6" id="KW-0460">Magnesium</keyword>
<proteinExistence type="predicted"/>
<keyword evidence="2" id="KW-0540">Nuclease</keyword>
<dbReference type="GO" id="GO:0003676">
    <property type="term" value="F:nucleic acid binding"/>
    <property type="evidence" value="ECO:0007669"/>
    <property type="project" value="InterPro"/>
</dbReference>
<feature type="region of interest" description="Disordered" evidence="11">
    <location>
        <begin position="288"/>
        <end position="321"/>
    </location>
</feature>
<dbReference type="Proteomes" id="UP000179920">
    <property type="component" value="Chromosome VI"/>
</dbReference>
<evidence type="ECO:0000256" key="3">
    <source>
        <dbReference type="ARBA" id="ARBA00022723"/>
    </source>
</evidence>
<organism evidence="13 14">
    <name type="scientific">Ustilago bromivora</name>
    <dbReference type="NCBI Taxonomy" id="307758"/>
    <lineage>
        <taxon>Eukaryota</taxon>
        <taxon>Fungi</taxon>
        <taxon>Dikarya</taxon>
        <taxon>Basidiomycota</taxon>
        <taxon>Ustilaginomycotina</taxon>
        <taxon>Ustilaginomycetes</taxon>
        <taxon>Ustilaginales</taxon>
        <taxon>Ustilaginaceae</taxon>
        <taxon>Ustilago</taxon>
    </lineage>
</organism>
<keyword evidence="9" id="KW-0239">DNA-directed DNA polymerase</keyword>
<dbReference type="Gene3D" id="3.30.420.10">
    <property type="entry name" value="Ribonuclease H-like superfamily/Ribonuclease H"/>
    <property type="match status" value="1"/>
</dbReference>
<accession>A0A1K0G3Z1</accession>
<evidence type="ECO:0000256" key="1">
    <source>
        <dbReference type="ARBA" id="ARBA00022695"/>
    </source>
</evidence>
<protein>
    <recommendedName>
        <fullName evidence="12">Retroviral polymerase SH3-like domain-containing protein</fullName>
    </recommendedName>
</protein>
<keyword evidence="5" id="KW-0378">Hydrolase</keyword>
<evidence type="ECO:0000256" key="2">
    <source>
        <dbReference type="ARBA" id="ARBA00022722"/>
    </source>
</evidence>
<evidence type="ECO:0000313" key="14">
    <source>
        <dbReference type="Proteomes" id="UP000179920"/>
    </source>
</evidence>
<sequence length="321" mass="37675">MIAKIAWQASQPKPKWDKVLKEWITYAATQTGHKLKTLWSDNGTEWVTTSAITWQNNAGFCWQKTSTYNSEQNRKVEWTIGTVKNMMMVMMWSRDLPQTFWLFAAKAAAFTKNLIPNVKGCIPYHVFYDKDPRKPFHMLQTFGYLAWVHVPKAKSEELDDAAIPAIFVGYDKEQRGWKFVSPKHSPMVFWLNTARFLKNQLWKECTDTIPTLDISTVYQDDPADIWNTLKKTFTMKNNRNPSMTFTSRRKRQTQHLRKADLPLYQHYHHCQKQMTELDQPRKFTHGYTHLQSLNPSGSTETSYPSQRNYITSKRNSTSEEN</sequence>
<dbReference type="PANTHER" id="PTHR42648">
    <property type="entry name" value="TRANSPOSASE, PUTATIVE-RELATED"/>
    <property type="match status" value="1"/>
</dbReference>
<gene>
    <name evidence="13" type="ORF">UBRO_20636</name>
</gene>
<dbReference type="GO" id="GO:0016787">
    <property type="term" value="F:hydrolase activity"/>
    <property type="evidence" value="ECO:0007669"/>
    <property type="project" value="UniProtKB-KW"/>
</dbReference>
<keyword evidence="8" id="KW-0695">RNA-directed DNA polymerase</keyword>
<evidence type="ECO:0000256" key="4">
    <source>
        <dbReference type="ARBA" id="ARBA00022759"/>
    </source>
</evidence>
<dbReference type="PANTHER" id="PTHR42648:SF11">
    <property type="entry name" value="TRANSPOSON TY4-P GAG-POL POLYPROTEIN"/>
    <property type="match status" value="1"/>
</dbReference>
<evidence type="ECO:0000256" key="9">
    <source>
        <dbReference type="ARBA" id="ARBA00022932"/>
    </source>
</evidence>
<dbReference type="AlphaFoldDB" id="A0A1K0G3Z1"/>
<dbReference type="GO" id="GO:0006310">
    <property type="term" value="P:DNA recombination"/>
    <property type="evidence" value="ECO:0007669"/>
    <property type="project" value="UniProtKB-KW"/>
</dbReference>
<evidence type="ECO:0000256" key="6">
    <source>
        <dbReference type="ARBA" id="ARBA00022842"/>
    </source>
</evidence>
<dbReference type="GO" id="GO:0046872">
    <property type="term" value="F:metal ion binding"/>
    <property type="evidence" value="ECO:0007669"/>
    <property type="project" value="UniProtKB-KW"/>
</dbReference>
<keyword evidence="4" id="KW-0255">Endonuclease</keyword>